<dbReference type="EMBL" id="CP001649">
    <property type="protein sequence ID" value="ACS79716.1"/>
    <property type="molecule type" value="Genomic_DNA"/>
</dbReference>
<dbReference type="CDD" id="cd00267">
    <property type="entry name" value="ABC_ATPase"/>
    <property type="match status" value="1"/>
</dbReference>
<protein>
    <submittedName>
        <fullName evidence="2">AAA ATPase</fullName>
    </submittedName>
</protein>
<dbReference type="STRING" id="526222.Desal_1654"/>
<feature type="domain" description="AAA+ ATPase" evidence="1">
    <location>
        <begin position="22"/>
        <end position="436"/>
    </location>
</feature>
<dbReference type="InterPro" id="IPR027417">
    <property type="entry name" value="P-loop_NTPase"/>
</dbReference>
<dbReference type="HOGENOM" id="CLU_033692_1_0_7"/>
<proteinExistence type="predicted"/>
<evidence type="ECO:0000313" key="3">
    <source>
        <dbReference type="Proteomes" id="UP000002601"/>
    </source>
</evidence>
<dbReference type="AlphaFoldDB" id="C6BT12"/>
<dbReference type="KEGG" id="dsa:Desal_1654"/>
<name>C6BT12_MARSD</name>
<dbReference type="Gene3D" id="3.40.50.300">
    <property type="entry name" value="P-loop containing nucleotide triphosphate hydrolases"/>
    <property type="match status" value="1"/>
</dbReference>
<dbReference type="InterPro" id="IPR051396">
    <property type="entry name" value="Bact_Antivir_Def_Nuclease"/>
</dbReference>
<dbReference type="eggNOG" id="COG3950">
    <property type="taxonomic scope" value="Bacteria"/>
</dbReference>
<dbReference type="PANTHER" id="PTHR43581">
    <property type="entry name" value="ATP/GTP PHOSPHATASE"/>
    <property type="match status" value="1"/>
</dbReference>
<dbReference type="SUPFAM" id="SSF52540">
    <property type="entry name" value="P-loop containing nucleoside triphosphate hydrolases"/>
    <property type="match status" value="1"/>
</dbReference>
<dbReference type="RefSeq" id="WP_015851532.1">
    <property type="nucleotide sequence ID" value="NC_012881.1"/>
</dbReference>
<dbReference type="PANTHER" id="PTHR43581:SF2">
    <property type="entry name" value="EXCINUCLEASE ATPASE SUBUNIT"/>
    <property type="match status" value="1"/>
</dbReference>
<dbReference type="InterPro" id="IPR003593">
    <property type="entry name" value="AAA+_ATPase"/>
</dbReference>
<dbReference type="Proteomes" id="UP000002601">
    <property type="component" value="Chromosome"/>
</dbReference>
<accession>C6BT12</accession>
<dbReference type="SMART" id="SM00382">
    <property type="entry name" value="AAA"/>
    <property type="match status" value="1"/>
</dbReference>
<keyword evidence="3" id="KW-1185">Reference proteome</keyword>
<evidence type="ECO:0000259" key="1">
    <source>
        <dbReference type="SMART" id="SM00382"/>
    </source>
</evidence>
<gene>
    <name evidence="2" type="ordered locus">Desal_1654</name>
</gene>
<dbReference type="InterPro" id="IPR041685">
    <property type="entry name" value="AAA_GajA/Old/RecF-like"/>
</dbReference>
<sequence length="439" mass="50464">MFIKSFKAIQVYGTLDFEIDFNRDLTFLIGANGCGKTTVLKLIHSFLAVDIGKLITTPFLRMELKVRTDKDLHLYCSKSDDELEIGVVGASEKIKIPYLVNEDKRSFGREYDFDEAAALGDKSELYKMLRNLPRITFLNLERTYARSGADDDFDDYDSRRYRPNYRRMVSADNGSYANILDASFLIQENYRILKKYEDKKNIKLKDNILKSAFQYSENSLADFNNKKVKSEISAILNNKKEIDDAVYSVGVKDAGLRNEVDKFFNKLESLYESIEDADDDLVSLELVMNKAQIDRFISLIDIVDDHKSNIDKLFEPINTFVSTINDFFKDSRKKVSINTIGRLVIEDVKGNDVPIHGLSSGERQLLVIFAHAIIKIVRKPNYKKGVFLIDEPELSLHMKWQEKFSEKIYELNQGAQFIMATHSPEIVGENFDKYINVDG</sequence>
<dbReference type="Pfam" id="PF13175">
    <property type="entry name" value="AAA_15"/>
    <property type="match status" value="1"/>
</dbReference>
<organism evidence="2 3">
    <name type="scientific">Maridesulfovibrio salexigens (strain ATCC 14822 / DSM 2638 / NCIMB 8403 / VKM B-1763)</name>
    <name type="common">Desulfovibrio salexigens</name>
    <dbReference type="NCBI Taxonomy" id="526222"/>
    <lineage>
        <taxon>Bacteria</taxon>
        <taxon>Pseudomonadati</taxon>
        <taxon>Thermodesulfobacteriota</taxon>
        <taxon>Desulfovibrionia</taxon>
        <taxon>Desulfovibrionales</taxon>
        <taxon>Desulfovibrionaceae</taxon>
        <taxon>Maridesulfovibrio</taxon>
    </lineage>
</organism>
<reference evidence="2 3" key="1">
    <citation type="submission" date="2009-06" db="EMBL/GenBank/DDBJ databases">
        <title>Complete sequence of Desulfovibrio salexigens DSM 2638.</title>
        <authorList>
            <consortium name="US DOE Joint Genome Institute"/>
            <person name="Lucas S."/>
            <person name="Copeland A."/>
            <person name="Lapidus A."/>
            <person name="Glavina del Rio T."/>
            <person name="Tice H."/>
            <person name="Bruce D."/>
            <person name="Goodwin L."/>
            <person name="Pitluck S."/>
            <person name="Munk A.C."/>
            <person name="Brettin T."/>
            <person name="Detter J.C."/>
            <person name="Han C."/>
            <person name="Tapia R."/>
            <person name="Larimer F."/>
            <person name="Land M."/>
            <person name="Hauser L."/>
            <person name="Kyrpides N."/>
            <person name="Anderson I."/>
            <person name="Wall J.D."/>
            <person name="Arkin A.P."/>
            <person name="Dehal P."/>
            <person name="Chivian D."/>
            <person name="Giles B."/>
            <person name="Hazen T.C."/>
        </authorList>
    </citation>
    <scope>NUCLEOTIDE SEQUENCE [LARGE SCALE GENOMIC DNA]</scope>
    <source>
        <strain evidence="3">ATCC 14822 / DSM 2638 / NCIMB 8403 / VKM B-1763</strain>
    </source>
</reference>
<evidence type="ECO:0000313" key="2">
    <source>
        <dbReference type="EMBL" id="ACS79716.1"/>
    </source>
</evidence>